<evidence type="ECO:0000313" key="2">
    <source>
        <dbReference type="Proteomes" id="UP000299102"/>
    </source>
</evidence>
<dbReference type="EMBL" id="BGZK01001996">
    <property type="protein sequence ID" value="GBP89360.1"/>
    <property type="molecule type" value="Genomic_DNA"/>
</dbReference>
<dbReference type="Proteomes" id="UP000299102">
    <property type="component" value="Unassembled WGS sequence"/>
</dbReference>
<evidence type="ECO:0000313" key="1">
    <source>
        <dbReference type="EMBL" id="GBP89360.1"/>
    </source>
</evidence>
<proteinExistence type="predicted"/>
<keyword evidence="2" id="KW-1185">Reference proteome</keyword>
<organism evidence="1 2">
    <name type="scientific">Eumeta variegata</name>
    <name type="common">Bagworm moth</name>
    <name type="synonym">Eumeta japonica</name>
    <dbReference type="NCBI Taxonomy" id="151549"/>
    <lineage>
        <taxon>Eukaryota</taxon>
        <taxon>Metazoa</taxon>
        <taxon>Ecdysozoa</taxon>
        <taxon>Arthropoda</taxon>
        <taxon>Hexapoda</taxon>
        <taxon>Insecta</taxon>
        <taxon>Pterygota</taxon>
        <taxon>Neoptera</taxon>
        <taxon>Endopterygota</taxon>
        <taxon>Lepidoptera</taxon>
        <taxon>Glossata</taxon>
        <taxon>Ditrysia</taxon>
        <taxon>Tineoidea</taxon>
        <taxon>Psychidae</taxon>
        <taxon>Oiketicinae</taxon>
        <taxon>Eumeta</taxon>
    </lineage>
</organism>
<gene>
    <name evidence="1" type="ORF">EVAR_66648_1</name>
</gene>
<accession>A0A4C1ZN74</accession>
<dbReference type="AlphaFoldDB" id="A0A4C1ZN74"/>
<reference evidence="1 2" key="1">
    <citation type="journal article" date="2019" name="Commun. Biol.">
        <title>The bagworm genome reveals a unique fibroin gene that provides high tensile strength.</title>
        <authorList>
            <person name="Kono N."/>
            <person name="Nakamura H."/>
            <person name="Ohtoshi R."/>
            <person name="Tomita M."/>
            <person name="Numata K."/>
            <person name="Arakawa K."/>
        </authorList>
    </citation>
    <scope>NUCLEOTIDE SEQUENCE [LARGE SCALE GENOMIC DNA]</scope>
</reference>
<name>A0A4C1ZN74_EUMVA</name>
<protein>
    <submittedName>
        <fullName evidence="1">Uncharacterized protein</fullName>
    </submittedName>
</protein>
<comment type="caution">
    <text evidence="1">The sequence shown here is derived from an EMBL/GenBank/DDBJ whole genome shotgun (WGS) entry which is preliminary data.</text>
</comment>
<sequence>MATMIVSGLQLALGQYGELRSKPVNFGAKKLSKSIITQQSSRSDAREDHARRRVRSEALTMYDFNFRREINISYLRDKKPVVEPEYQRRSR</sequence>